<keyword evidence="4" id="KW-1185">Reference proteome</keyword>
<protein>
    <submittedName>
        <fullName evidence="3 5">Uncharacterized protein</fullName>
    </submittedName>
</protein>
<evidence type="ECO:0000256" key="2">
    <source>
        <dbReference type="SAM" id="MobiDB-lite"/>
    </source>
</evidence>
<feature type="coiled-coil region" evidence="1">
    <location>
        <begin position="252"/>
        <end position="279"/>
    </location>
</feature>
<sequence length="446" mass="48381">MRTGRFPWNSNSASISVDSQADPLRHLVVETSAILNWSHHLRPLLRSGWTTLGRTKLSANSIPVRSTRTVSVAAPLLPPPASSVVVTPSKPDHALGSVLHHDGSLLPSDGPKTLIGVAKLNDFAGNDQSASSEDQVNPPGSLKVATIASTPLLHPADVDWISVNTTPGTSSVPSISSLPFVLSRTDSVTKDMPPLGDPSTTSMYDELGQSAGSLGIYQQQSHHLSDTVLADEFTERVSTAIRDLECLDERILTPLELTLSEMESRLDKLNTEVTFLEQQKAHASVTRLQPGLARGLHDRPDPVEPEDEYCDDITEDSNGLTTDHQLDTDTMIMSPLCSSSSSTFSLSPHQNPVEESKAMVRDFSQQSYKTSFLGLSHSTGNYSVDDLVCTRAKRAARKLYRFAVGLRPSRARQPSNQLGNMALTARTKPPAPHLFPSRNPVPSSRM</sequence>
<dbReference type="Proteomes" id="UP000272942">
    <property type="component" value="Unassembled WGS sequence"/>
</dbReference>
<keyword evidence="1" id="KW-0175">Coiled coil</keyword>
<gene>
    <name evidence="3" type="ORF">ECPE_LOCUS10891</name>
</gene>
<name>A0A183AVA6_9TREM</name>
<reference evidence="5" key="1">
    <citation type="submission" date="2016-06" db="UniProtKB">
        <authorList>
            <consortium name="WormBaseParasite"/>
        </authorList>
    </citation>
    <scope>IDENTIFICATION</scope>
</reference>
<accession>A0A183AVA6</accession>
<reference evidence="3 4" key="2">
    <citation type="submission" date="2018-11" db="EMBL/GenBank/DDBJ databases">
        <authorList>
            <consortium name="Pathogen Informatics"/>
        </authorList>
    </citation>
    <scope>NUCLEOTIDE SEQUENCE [LARGE SCALE GENOMIC DNA]</scope>
    <source>
        <strain evidence="3 4">Egypt</strain>
    </source>
</reference>
<dbReference type="WBParaSite" id="ECPE_0001092501-mRNA-1">
    <property type="protein sequence ID" value="ECPE_0001092501-mRNA-1"/>
    <property type="gene ID" value="ECPE_0001092501"/>
</dbReference>
<proteinExistence type="predicted"/>
<evidence type="ECO:0000313" key="5">
    <source>
        <dbReference type="WBParaSite" id="ECPE_0001092501-mRNA-1"/>
    </source>
</evidence>
<feature type="region of interest" description="Disordered" evidence="2">
    <location>
        <begin position="424"/>
        <end position="446"/>
    </location>
</feature>
<dbReference type="AlphaFoldDB" id="A0A183AVA6"/>
<evidence type="ECO:0000256" key="1">
    <source>
        <dbReference type="SAM" id="Coils"/>
    </source>
</evidence>
<organism evidence="5">
    <name type="scientific">Echinostoma caproni</name>
    <dbReference type="NCBI Taxonomy" id="27848"/>
    <lineage>
        <taxon>Eukaryota</taxon>
        <taxon>Metazoa</taxon>
        <taxon>Spiralia</taxon>
        <taxon>Lophotrochozoa</taxon>
        <taxon>Platyhelminthes</taxon>
        <taxon>Trematoda</taxon>
        <taxon>Digenea</taxon>
        <taxon>Plagiorchiida</taxon>
        <taxon>Echinostomata</taxon>
        <taxon>Echinostomatoidea</taxon>
        <taxon>Echinostomatidae</taxon>
        <taxon>Echinostoma</taxon>
    </lineage>
</organism>
<evidence type="ECO:0000313" key="3">
    <source>
        <dbReference type="EMBL" id="VDP87782.1"/>
    </source>
</evidence>
<evidence type="ECO:0000313" key="4">
    <source>
        <dbReference type="Proteomes" id="UP000272942"/>
    </source>
</evidence>
<dbReference type="EMBL" id="UZAN01049865">
    <property type="protein sequence ID" value="VDP87782.1"/>
    <property type="molecule type" value="Genomic_DNA"/>
</dbReference>